<feature type="compositionally biased region" description="Low complexity" evidence="1">
    <location>
        <begin position="996"/>
        <end position="1011"/>
    </location>
</feature>
<dbReference type="EMBL" id="JBBXJM010000003">
    <property type="protein sequence ID" value="KAL1410202.1"/>
    <property type="molecule type" value="Genomic_DNA"/>
</dbReference>
<dbReference type="InterPro" id="IPR023214">
    <property type="entry name" value="HAD_sf"/>
</dbReference>
<feature type="region of interest" description="Disordered" evidence="1">
    <location>
        <begin position="660"/>
        <end position="696"/>
    </location>
</feature>
<gene>
    <name evidence="3" type="ORF">Q8F55_004207</name>
</gene>
<feature type="compositionally biased region" description="Basic and acidic residues" evidence="1">
    <location>
        <begin position="1025"/>
        <end position="1034"/>
    </location>
</feature>
<name>A0ABR3Q6F3_9TREE</name>
<feature type="compositionally biased region" description="Basic residues" evidence="1">
    <location>
        <begin position="985"/>
        <end position="995"/>
    </location>
</feature>
<comment type="caution">
    <text evidence="3">The sequence shown here is derived from an EMBL/GenBank/DDBJ whole genome shotgun (WGS) entry which is preliminary data.</text>
</comment>
<feature type="region of interest" description="Disordered" evidence="1">
    <location>
        <begin position="1"/>
        <end position="205"/>
    </location>
</feature>
<feature type="region of interest" description="Disordered" evidence="1">
    <location>
        <begin position="756"/>
        <end position="797"/>
    </location>
</feature>
<feature type="compositionally biased region" description="Low complexity" evidence="1">
    <location>
        <begin position="973"/>
        <end position="984"/>
    </location>
</feature>
<evidence type="ECO:0000259" key="2">
    <source>
        <dbReference type="PROSITE" id="PS50969"/>
    </source>
</evidence>
<feature type="domain" description="FCP1 homology" evidence="2">
    <location>
        <begin position="217"/>
        <end position="409"/>
    </location>
</feature>
<dbReference type="GeneID" id="95985250"/>
<dbReference type="PANTHER" id="PTHR12210">
    <property type="entry name" value="DULLARD PROTEIN PHOSPHATASE"/>
    <property type="match status" value="1"/>
</dbReference>
<protein>
    <recommendedName>
        <fullName evidence="2">FCP1 homology domain-containing protein</fullName>
    </recommendedName>
</protein>
<dbReference type="InterPro" id="IPR050365">
    <property type="entry name" value="TIM50"/>
</dbReference>
<dbReference type="RefSeq" id="XP_069210146.1">
    <property type="nucleotide sequence ID" value="XM_069352728.1"/>
</dbReference>
<feature type="compositionally biased region" description="Basic and acidic residues" evidence="1">
    <location>
        <begin position="18"/>
        <end position="30"/>
    </location>
</feature>
<reference evidence="3 4" key="1">
    <citation type="submission" date="2023-08" db="EMBL/GenBank/DDBJ databases">
        <title>Annotated Genome Sequence of Vanrija albida AlHP1.</title>
        <authorList>
            <person name="Herzog R."/>
        </authorList>
    </citation>
    <scope>NUCLEOTIDE SEQUENCE [LARGE SCALE GENOMIC DNA]</scope>
    <source>
        <strain evidence="3 4">AlHP1</strain>
    </source>
</reference>
<sequence>MPTLPPQADGESEPLGHQQEDDGSGVREADDNVGQPSTSTAAADAPHIRDSWRPNAPAPSRGAPSWRPSPPATSQPPIMPPFPPPHAPFHTSAASGFPPRPPSHDGNWRERRAPSEPSSDDRVRDRWSPSWPAEQVEVQYRHEERTRSGGRFAPSSSSGGRSPAYNRSSPGPMSPPQTGSFRGLNSPGRSRQDSPAPVMLPPGPYVDISREAVQHSEEPTPKLLVLDLNGALVYRTAHTGAARKAYPRPFLNCFLQYVFLPEPEGGPRPWEVFVWSSAQPHNVRHMVETTFGERWIEGVWTEEDRLSKVEREQRGEGRLLGVWARDKMNLGNDYNRKVQTTKDLRKVGDHFIYDLNDSRFDESNMVLLDDSPLKAVYQPWSQIVIPEFDKPEYQASNVAAQRLNVRKASGKPVGSEKDGGRSLRSKSQATTPPTASELADEPGLDNILLAVIGILEESRHVQNFPSWVRRGGIQHPGKPLGTVGNSDVTLEDLPSHETFEHWFKDKDTHSYWAERGIEALNRKGIEVTHGLNIGASGEAMALGEGSASRTRQGTPPAPRARQHTPPAPRARPSRNARSQFPGYGDAEDGGHEAQIAFNFLKSIADGNRRLNRGQQKVLQRAVSVLTEMGYGPVPDDPADYSMEGDDAYDEEGVVPREQWEAATGGTPPPDSHFQQPNSDFQQSDSHFQPPDDSAHGMDVEMQQTNVVVPPPQTPPRPSAASGGIHPDRLRELALNPPSPNSPEDKVDPGVAYAAARSNRGNDTVPGPPKPAARPSKATARLANATAGPSKKSKATPVVAAPAQRMFFSPFPDNDELRSKLGIAPFYQTEPNAAGSVDSLLEADKTDIRFLRRLDEMGLEMTMAQAVAAESLLKKLVAGAASEQDKTTVANVVTLARHRLGLVVAPPGPSLEAVLADYQALGIPDKQPSKKRAKPGVLTRSARRSMARAQANDEPPFMSFDDLLRFGGRPEPGTAAPKAAPVNPKAKGKAAGKAKAKSTTTVAAKATAAPATRAEGKKRPKLTAAQKRERKEAAA</sequence>
<accession>A0ABR3Q6F3</accession>
<dbReference type="PROSITE" id="PS50969">
    <property type="entry name" value="FCP1"/>
    <property type="match status" value="1"/>
</dbReference>
<evidence type="ECO:0000313" key="3">
    <source>
        <dbReference type="EMBL" id="KAL1410202.1"/>
    </source>
</evidence>
<dbReference type="Gene3D" id="3.40.50.1000">
    <property type="entry name" value="HAD superfamily/HAD-like"/>
    <property type="match status" value="1"/>
</dbReference>
<dbReference type="SMART" id="SM00577">
    <property type="entry name" value="CPDc"/>
    <property type="match status" value="1"/>
</dbReference>
<feature type="region of interest" description="Disordered" evidence="1">
    <location>
        <begin position="924"/>
        <end position="948"/>
    </location>
</feature>
<feature type="region of interest" description="Disordered" evidence="1">
    <location>
        <begin position="628"/>
        <end position="648"/>
    </location>
</feature>
<evidence type="ECO:0000256" key="1">
    <source>
        <dbReference type="SAM" id="MobiDB-lite"/>
    </source>
</evidence>
<feature type="compositionally biased region" description="Basic and acidic residues" evidence="1">
    <location>
        <begin position="102"/>
        <end position="127"/>
    </location>
</feature>
<dbReference type="Proteomes" id="UP001565368">
    <property type="component" value="Unassembled WGS sequence"/>
</dbReference>
<dbReference type="Pfam" id="PF03031">
    <property type="entry name" value="NIF"/>
    <property type="match status" value="1"/>
</dbReference>
<feature type="region of interest" description="Disordered" evidence="1">
    <location>
        <begin position="963"/>
        <end position="1034"/>
    </location>
</feature>
<dbReference type="InterPro" id="IPR036412">
    <property type="entry name" value="HAD-like_sf"/>
</dbReference>
<proteinExistence type="predicted"/>
<feature type="compositionally biased region" description="Polar residues" evidence="1">
    <location>
        <begin position="425"/>
        <end position="434"/>
    </location>
</feature>
<feature type="compositionally biased region" description="Low complexity" evidence="1">
    <location>
        <begin position="149"/>
        <end position="164"/>
    </location>
</feature>
<feature type="region of interest" description="Disordered" evidence="1">
    <location>
        <begin position="541"/>
        <end position="589"/>
    </location>
</feature>
<feature type="region of interest" description="Disordered" evidence="1">
    <location>
        <begin position="406"/>
        <end position="440"/>
    </location>
</feature>
<feature type="region of interest" description="Disordered" evidence="1">
    <location>
        <begin position="729"/>
        <end position="748"/>
    </location>
</feature>
<feature type="compositionally biased region" description="Polar residues" evidence="1">
    <location>
        <begin position="672"/>
        <end position="686"/>
    </location>
</feature>
<dbReference type="InterPro" id="IPR004274">
    <property type="entry name" value="FCP1_dom"/>
</dbReference>
<feature type="compositionally biased region" description="Polar residues" evidence="1">
    <location>
        <begin position="165"/>
        <end position="180"/>
    </location>
</feature>
<keyword evidence="4" id="KW-1185">Reference proteome</keyword>
<organism evidence="3 4">
    <name type="scientific">Vanrija albida</name>
    <dbReference type="NCBI Taxonomy" id="181172"/>
    <lineage>
        <taxon>Eukaryota</taxon>
        <taxon>Fungi</taxon>
        <taxon>Dikarya</taxon>
        <taxon>Basidiomycota</taxon>
        <taxon>Agaricomycotina</taxon>
        <taxon>Tremellomycetes</taxon>
        <taxon>Trichosporonales</taxon>
        <taxon>Trichosporonaceae</taxon>
        <taxon>Vanrija</taxon>
    </lineage>
</organism>
<evidence type="ECO:0000313" key="4">
    <source>
        <dbReference type="Proteomes" id="UP001565368"/>
    </source>
</evidence>
<feature type="compositionally biased region" description="Pro residues" evidence="1">
    <location>
        <begin position="67"/>
        <end position="87"/>
    </location>
</feature>
<dbReference type="SUPFAM" id="SSF56784">
    <property type="entry name" value="HAD-like"/>
    <property type="match status" value="1"/>
</dbReference>
<feature type="compositionally biased region" description="Acidic residues" evidence="1">
    <location>
        <begin position="636"/>
        <end position="648"/>
    </location>
</feature>